<dbReference type="PROSITE" id="PS51846">
    <property type="entry name" value="CNNM"/>
    <property type="match status" value="1"/>
</dbReference>
<accession>W6RR11</accession>
<evidence type="ECO:0000256" key="1">
    <source>
        <dbReference type="PROSITE-ProRule" id="PRU01193"/>
    </source>
</evidence>
<dbReference type="Proteomes" id="UP000019443">
    <property type="component" value="Chromosome"/>
</dbReference>
<dbReference type="PATRIC" id="fig|348824.6.peg.1270"/>
<dbReference type="AlphaFoldDB" id="W6RR11"/>
<dbReference type="PANTHER" id="PTHR43099">
    <property type="entry name" value="UPF0053 PROTEIN YRKA"/>
    <property type="match status" value="1"/>
</dbReference>
<feature type="domain" description="CNNM transmembrane" evidence="4">
    <location>
        <begin position="5"/>
        <end position="113"/>
    </location>
</feature>
<dbReference type="PANTHER" id="PTHR43099:SF5">
    <property type="entry name" value="HLYC_CORC FAMILY TRANSPORTER"/>
    <property type="match status" value="1"/>
</dbReference>
<dbReference type="EMBL" id="HG916852">
    <property type="protein sequence ID" value="CDM56851.1"/>
    <property type="molecule type" value="Genomic_DNA"/>
</dbReference>
<gene>
    <name evidence="5" type="ORF">LPU83_1177</name>
</gene>
<evidence type="ECO:0000313" key="6">
    <source>
        <dbReference type="Proteomes" id="UP000019443"/>
    </source>
</evidence>
<reference evidence="5" key="1">
    <citation type="submission" date="2013-11" db="EMBL/GenBank/DDBJ databases">
        <title>Draft genome sequence of the broad-host-range Rhizobium sp. LPU83 strain, a member of the low-genetic diversity Oregon-like Rhizobium sp. group.</title>
        <authorList>
            <person name="Wibberg D."/>
            <person name="Puehler A."/>
            <person name="Schlueter A."/>
        </authorList>
    </citation>
    <scope>NUCLEOTIDE SEQUENCE [LARGE SCALE GENOMIC DNA]</scope>
    <source>
        <strain evidence="5">LPU83</strain>
    </source>
</reference>
<proteinExistence type="predicted"/>
<dbReference type="GO" id="GO:0016020">
    <property type="term" value="C:membrane"/>
    <property type="evidence" value="ECO:0007669"/>
    <property type="project" value="UniProtKB-UniRule"/>
</dbReference>
<dbReference type="InterPro" id="IPR002550">
    <property type="entry name" value="CNNM"/>
</dbReference>
<dbReference type="Pfam" id="PF01595">
    <property type="entry name" value="CNNM"/>
    <property type="match status" value="1"/>
</dbReference>
<feature type="region of interest" description="Disordered" evidence="2">
    <location>
        <begin position="82"/>
        <end position="113"/>
    </location>
</feature>
<keyword evidence="1 3" id="KW-0472">Membrane</keyword>
<evidence type="ECO:0000313" key="5">
    <source>
        <dbReference type="EMBL" id="CDM56851.1"/>
    </source>
</evidence>
<feature type="compositionally biased region" description="Low complexity" evidence="2">
    <location>
        <begin position="82"/>
        <end position="93"/>
    </location>
</feature>
<dbReference type="InterPro" id="IPR051676">
    <property type="entry name" value="UPF0053_domain"/>
</dbReference>
<keyword evidence="1 3" id="KW-0812">Transmembrane</keyword>
<evidence type="ECO:0000256" key="2">
    <source>
        <dbReference type="SAM" id="MobiDB-lite"/>
    </source>
</evidence>
<evidence type="ECO:0000259" key="4">
    <source>
        <dbReference type="PROSITE" id="PS51846"/>
    </source>
</evidence>
<keyword evidence="6" id="KW-1185">Reference proteome</keyword>
<feature type="compositionally biased region" description="Basic residues" evidence="2">
    <location>
        <begin position="103"/>
        <end position="113"/>
    </location>
</feature>
<organism evidence="5 6">
    <name type="scientific">Rhizobium favelukesii</name>
    <dbReference type="NCBI Taxonomy" id="348824"/>
    <lineage>
        <taxon>Bacteria</taxon>
        <taxon>Pseudomonadati</taxon>
        <taxon>Pseudomonadota</taxon>
        <taxon>Alphaproteobacteria</taxon>
        <taxon>Hyphomicrobiales</taxon>
        <taxon>Rhizobiaceae</taxon>
        <taxon>Rhizobium/Agrobacterium group</taxon>
        <taxon>Rhizobium</taxon>
    </lineage>
</organism>
<evidence type="ECO:0000256" key="3">
    <source>
        <dbReference type="SAM" id="Phobius"/>
    </source>
</evidence>
<protein>
    <submittedName>
        <fullName evidence="5">UPF0053 protein</fullName>
    </submittedName>
</protein>
<feature type="transmembrane region" description="Helical" evidence="3">
    <location>
        <begin position="12"/>
        <end position="34"/>
    </location>
</feature>
<dbReference type="HOGENOM" id="CLU_2131536_0_0_5"/>
<keyword evidence="1 3" id="KW-1133">Transmembrane helix</keyword>
<sequence>MSLSNLARDYLGIAPVLVLVAANGFFVAAEFALVSVRRSRVAELVQRRRTNSKALQVAVDNLDAHLAATQLGITISSLALDGSGSPPLPTSSSQFLKTLSGVGRKRHPIRSPS</sequence>
<dbReference type="KEGG" id="rhl:LPU83_1177"/>
<name>W6RR11_9HYPH</name>
<dbReference type="eggNOG" id="COG1253">
    <property type="taxonomic scope" value="Bacteria"/>
</dbReference>